<evidence type="ECO:0000313" key="2">
    <source>
        <dbReference type="Proteomes" id="UP001057402"/>
    </source>
</evidence>
<proteinExistence type="predicted"/>
<keyword evidence="2" id="KW-1185">Reference proteome</keyword>
<gene>
    <name evidence="1" type="ORF">MLD38_012534</name>
</gene>
<organism evidence="1 2">
    <name type="scientific">Melastoma candidum</name>
    <dbReference type="NCBI Taxonomy" id="119954"/>
    <lineage>
        <taxon>Eukaryota</taxon>
        <taxon>Viridiplantae</taxon>
        <taxon>Streptophyta</taxon>
        <taxon>Embryophyta</taxon>
        <taxon>Tracheophyta</taxon>
        <taxon>Spermatophyta</taxon>
        <taxon>Magnoliopsida</taxon>
        <taxon>eudicotyledons</taxon>
        <taxon>Gunneridae</taxon>
        <taxon>Pentapetalae</taxon>
        <taxon>rosids</taxon>
        <taxon>malvids</taxon>
        <taxon>Myrtales</taxon>
        <taxon>Melastomataceae</taxon>
        <taxon>Melastomatoideae</taxon>
        <taxon>Melastomateae</taxon>
        <taxon>Melastoma</taxon>
    </lineage>
</organism>
<accession>A0ACB9RAU1</accession>
<sequence length="122" mass="13729">MMTAVFATMGSTLASLMFIWAVLVWAVLLQDCPYKVRRFAEGHARRFSAFLEPYVQISVHEISGDGMRRSEGYAAVEAYLSTNTSRGARKLKVEIRKDSRSLILSLDESEKVTDEYEGVKVS</sequence>
<protein>
    <submittedName>
        <fullName evidence="1">Uncharacterized protein</fullName>
    </submittedName>
</protein>
<evidence type="ECO:0000313" key="1">
    <source>
        <dbReference type="EMBL" id="KAI4374553.1"/>
    </source>
</evidence>
<name>A0ACB9RAU1_9MYRT</name>
<comment type="caution">
    <text evidence="1">The sequence shown here is derived from an EMBL/GenBank/DDBJ whole genome shotgun (WGS) entry which is preliminary data.</text>
</comment>
<dbReference type="Proteomes" id="UP001057402">
    <property type="component" value="Chromosome 4"/>
</dbReference>
<reference evidence="2" key="1">
    <citation type="journal article" date="2023" name="Front. Plant Sci.">
        <title>Chromosomal-level genome assembly of Melastoma candidum provides insights into trichome evolution.</title>
        <authorList>
            <person name="Zhong Y."/>
            <person name="Wu W."/>
            <person name="Sun C."/>
            <person name="Zou P."/>
            <person name="Liu Y."/>
            <person name="Dai S."/>
            <person name="Zhou R."/>
        </authorList>
    </citation>
    <scope>NUCLEOTIDE SEQUENCE [LARGE SCALE GENOMIC DNA]</scope>
</reference>
<dbReference type="EMBL" id="CM042883">
    <property type="protein sequence ID" value="KAI4374553.1"/>
    <property type="molecule type" value="Genomic_DNA"/>
</dbReference>